<comment type="caution">
    <text evidence="3">The sequence shown here is derived from an EMBL/GenBank/DDBJ whole genome shotgun (WGS) entry which is preliminary data.</text>
</comment>
<dbReference type="PANTHER" id="PTHR37938:SF1">
    <property type="entry name" value="BLL0215 PROTEIN"/>
    <property type="match status" value="1"/>
</dbReference>
<protein>
    <submittedName>
        <fullName evidence="3">Membrane protein YdbS with pleckstrin-like domain</fullName>
    </submittedName>
</protein>
<dbReference type="PANTHER" id="PTHR37938">
    <property type="entry name" value="BLL0215 PROTEIN"/>
    <property type="match status" value="1"/>
</dbReference>
<evidence type="ECO:0000259" key="2">
    <source>
        <dbReference type="Pfam" id="PF03703"/>
    </source>
</evidence>
<dbReference type="AlphaFoldDB" id="A0A2A9E170"/>
<feature type="transmembrane region" description="Helical" evidence="1">
    <location>
        <begin position="49"/>
        <end position="74"/>
    </location>
</feature>
<sequence length="177" mass="19788">MENRTGEHASERVVARMHRHGRILVLPAIILIGVVGAVAYFFGSFREQWINLVVLFSGIAAIVLFVLLPYFTWLNRRYTLTTRRVIVRQGFFVRTRNELLHSRGYTVTIKRGPLQAMSRSGDIVLTSGVDKPIVLKDVPGANQVQNVLHDLIERAQGQLGYGGYAAGSVLRDETSVL</sequence>
<keyword evidence="1" id="KW-1133">Transmembrane helix</keyword>
<feature type="transmembrane region" description="Helical" evidence="1">
    <location>
        <begin position="21"/>
        <end position="43"/>
    </location>
</feature>
<dbReference type="InterPro" id="IPR005182">
    <property type="entry name" value="YdbS-like_PH"/>
</dbReference>
<proteinExistence type="predicted"/>
<gene>
    <name evidence="3" type="ORF">ATJ78_2903</name>
</gene>
<keyword evidence="1" id="KW-0812">Transmembrane</keyword>
<evidence type="ECO:0000256" key="1">
    <source>
        <dbReference type="SAM" id="Phobius"/>
    </source>
</evidence>
<name>A0A2A9E170_9MICO</name>
<evidence type="ECO:0000313" key="4">
    <source>
        <dbReference type="Proteomes" id="UP000221369"/>
    </source>
</evidence>
<keyword evidence="4" id="KW-1185">Reference proteome</keyword>
<organism evidence="3 4">
    <name type="scientific">Paramicrobacterium agarici</name>
    <dbReference type="NCBI Taxonomy" id="630514"/>
    <lineage>
        <taxon>Bacteria</taxon>
        <taxon>Bacillati</taxon>
        <taxon>Actinomycetota</taxon>
        <taxon>Actinomycetes</taxon>
        <taxon>Micrococcales</taxon>
        <taxon>Microbacteriaceae</taxon>
        <taxon>Paramicrobacterium</taxon>
    </lineage>
</organism>
<keyword evidence="1" id="KW-0472">Membrane</keyword>
<reference evidence="3 4" key="1">
    <citation type="submission" date="2017-10" db="EMBL/GenBank/DDBJ databases">
        <title>Sequencing the genomes of 1000 actinobacteria strains.</title>
        <authorList>
            <person name="Klenk H.-P."/>
        </authorList>
    </citation>
    <scope>NUCLEOTIDE SEQUENCE [LARGE SCALE GENOMIC DNA]</scope>
    <source>
        <strain evidence="3 4">DSM 21798</strain>
    </source>
</reference>
<evidence type="ECO:0000313" key="3">
    <source>
        <dbReference type="EMBL" id="PFG31920.1"/>
    </source>
</evidence>
<dbReference type="Pfam" id="PF03703">
    <property type="entry name" value="bPH_2"/>
    <property type="match status" value="1"/>
</dbReference>
<accession>A0A2A9E170</accession>
<feature type="domain" description="YdbS-like PH" evidence="2">
    <location>
        <begin position="73"/>
        <end position="146"/>
    </location>
</feature>
<dbReference type="EMBL" id="PDJE01000001">
    <property type="protein sequence ID" value="PFG31920.1"/>
    <property type="molecule type" value="Genomic_DNA"/>
</dbReference>
<dbReference type="Proteomes" id="UP000221369">
    <property type="component" value="Unassembled WGS sequence"/>
</dbReference>
<dbReference type="RefSeq" id="WP_098408869.1">
    <property type="nucleotide sequence ID" value="NZ_PDJE01000001.1"/>
</dbReference>